<dbReference type="EMBL" id="KI926065">
    <property type="protein sequence ID" value="ETW40624.1"/>
    <property type="molecule type" value="Genomic_DNA"/>
</dbReference>
<reference evidence="3 4" key="1">
    <citation type="submission" date="2013-02" db="EMBL/GenBank/DDBJ databases">
        <title>The Genome Annotation of Plasmodium falciparum NF135/5.C10.</title>
        <authorList>
            <consortium name="The Broad Institute Genome Sequencing Platform"/>
            <consortium name="The Broad Institute Genome Sequencing Center for Infectious Disease"/>
            <person name="Neafsey D."/>
            <person name="Hoffman S."/>
            <person name="Volkman S."/>
            <person name="Rosenthal P."/>
            <person name="Walker B."/>
            <person name="Young S.K."/>
            <person name="Zeng Q."/>
            <person name="Gargeya S."/>
            <person name="Fitzgerald M."/>
            <person name="Haas B."/>
            <person name="Abouelleil A."/>
            <person name="Allen A.W."/>
            <person name="Alvarado L."/>
            <person name="Arachchi H.M."/>
            <person name="Berlin A.M."/>
            <person name="Chapman S.B."/>
            <person name="Gainer-Dewar J."/>
            <person name="Goldberg J."/>
            <person name="Griggs A."/>
            <person name="Gujja S."/>
            <person name="Hansen M."/>
            <person name="Howarth C."/>
            <person name="Imamovic A."/>
            <person name="Ireland A."/>
            <person name="Larimer J."/>
            <person name="McCowan C."/>
            <person name="Murphy C."/>
            <person name="Pearson M."/>
            <person name="Poon T.W."/>
            <person name="Priest M."/>
            <person name="Roberts A."/>
            <person name="Saif S."/>
            <person name="Shea T."/>
            <person name="Sisk P."/>
            <person name="Sykes S."/>
            <person name="Wortman J."/>
            <person name="Nusbaum C."/>
            <person name="Birren B."/>
        </authorList>
    </citation>
    <scope>NUCLEOTIDE SEQUENCE [LARGE SCALE GENOMIC DNA]</scope>
    <source>
        <strain evidence="3 4">NF135/5.C10</strain>
    </source>
</reference>
<feature type="transmembrane region" description="Helical" evidence="2">
    <location>
        <begin position="59"/>
        <end position="81"/>
    </location>
</feature>
<dbReference type="Proteomes" id="UP000019114">
    <property type="component" value="Unassembled WGS sequence"/>
</dbReference>
<accession>W4IC65</accession>
<protein>
    <submittedName>
        <fullName evidence="3">Uncharacterized protein</fullName>
    </submittedName>
</protein>
<feature type="compositionally biased region" description="Basic residues" evidence="1">
    <location>
        <begin position="1331"/>
        <end position="1340"/>
    </location>
</feature>
<feature type="region of interest" description="Disordered" evidence="1">
    <location>
        <begin position="455"/>
        <end position="476"/>
    </location>
</feature>
<keyword evidence="2" id="KW-0812">Transmembrane</keyword>
<reference evidence="3 4" key="2">
    <citation type="submission" date="2013-02" db="EMBL/GenBank/DDBJ databases">
        <title>The Genome Sequence of Plasmodium falciparum NF135/5.C10.</title>
        <authorList>
            <consortium name="The Broad Institute Genome Sequencing Platform"/>
            <consortium name="The Broad Institute Genome Sequencing Center for Infectious Disease"/>
            <person name="Neafsey D."/>
            <person name="Cheeseman I."/>
            <person name="Volkman S."/>
            <person name="Adams J."/>
            <person name="Walker B."/>
            <person name="Young S.K."/>
            <person name="Zeng Q."/>
            <person name="Gargeya S."/>
            <person name="Fitzgerald M."/>
            <person name="Haas B."/>
            <person name="Abouelleil A."/>
            <person name="Alvarado L."/>
            <person name="Arachchi H.M."/>
            <person name="Berlin A.M."/>
            <person name="Chapman S.B."/>
            <person name="Dewar J."/>
            <person name="Goldberg J."/>
            <person name="Griggs A."/>
            <person name="Gujja S."/>
            <person name="Hansen M."/>
            <person name="Howarth C."/>
            <person name="Imamovic A."/>
            <person name="Larimer J."/>
            <person name="McCowan C."/>
            <person name="Murphy C."/>
            <person name="Neiman D."/>
            <person name="Pearson M."/>
            <person name="Priest M."/>
            <person name="Roberts A."/>
            <person name="Saif S."/>
            <person name="Shea T."/>
            <person name="Sisk P."/>
            <person name="Sykes S."/>
            <person name="Wortman J."/>
            <person name="Nusbaum C."/>
            <person name="Birren B."/>
        </authorList>
    </citation>
    <scope>NUCLEOTIDE SEQUENCE [LARGE SCALE GENOMIC DNA]</scope>
    <source>
        <strain evidence="3 4">NF135/5.C10</strain>
    </source>
</reference>
<evidence type="ECO:0000313" key="3">
    <source>
        <dbReference type="EMBL" id="ETW40624.1"/>
    </source>
</evidence>
<proteinExistence type="predicted"/>
<feature type="region of interest" description="Disordered" evidence="1">
    <location>
        <begin position="592"/>
        <end position="641"/>
    </location>
</feature>
<evidence type="ECO:0000256" key="1">
    <source>
        <dbReference type="SAM" id="MobiDB-lite"/>
    </source>
</evidence>
<evidence type="ECO:0000313" key="4">
    <source>
        <dbReference type="Proteomes" id="UP000019114"/>
    </source>
</evidence>
<feature type="compositionally biased region" description="Acidic residues" evidence="1">
    <location>
        <begin position="462"/>
        <end position="471"/>
    </location>
</feature>
<keyword evidence="2" id="KW-1133">Transmembrane helix</keyword>
<dbReference type="OrthoDB" id="378516at2759"/>
<feature type="compositionally biased region" description="Polar residues" evidence="1">
    <location>
        <begin position="1306"/>
        <end position="1327"/>
    </location>
</feature>
<feature type="region of interest" description="Disordered" evidence="1">
    <location>
        <begin position="1306"/>
        <end position="1340"/>
    </location>
</feature>
<feature type="compositionally biased region" description="Basic and acidic residues" evidence="1">
    <location>
        <begin position="891"/>
        <end position="902"/>
    </location>
</feature>
<dbReference type="PANTHER" id="PTHR36489:SF1">
    <property type="entry name" value="G-PROTEIN COUPLED RECEPTORS FAMILY 1 PROFILE DOMAIN-CONTAINING PROTEIN"/>
    <property type="match status" value="1"/>
</dbReference>
<keyword evidence="2" id="KW-0472">Membrane</keyword>
<dbReference type="PANTHER" id="PTHR36489">
    <property type="entry name" value="PROTEIN-COUPLED RECEPTOR GPR1, PUTATIVE-RELATED"/>
    <property type="match status" value="1"/>
</dbReference>
<gene>
    <name evidence="3" type="ORF">PFNF135_04930</name>
</gene>
<feature type="region of interest" description="Disordered" evidence="1">
    <location>
        <begin position="883"/>
        <end position="902"/>
    </location>
</feature>
<feature type="compositionally biased region" description="Acidic residues" evidence="1">
    <location>
        <begin position="598"/>
        <end position="612"/>
    </location>
</feature>
<organism evidence="3 4">
    <name type="scientific">Plasmodium falciparum NF135/5.C10</name>
    <dbReference type="NCBI Taxonomy" id="1036726"/>
    <lineage>
        <taxon>Eukaryota</taxon>
        <taxon>Sar</taxon>
        <taxon>Alveolata</taxon>
        <taxon>Apicomplexa</taxon>
        <taxon>Aconoidasida</taxon>
        <taxon>Haemosporida</taxon>
        <taxon>Plasmodiidae</taxon>
        <taxon>Plasmodium</taxon>
        <taxon>Plasmodium (Laverania)</taxon>
    </lineage>
</organism>
<sequence>MRYISNENNTDDEKKKKIFNSINDMLIYEFKNVKKNEEMCYSFSCTHNFDIYINHSWKMYLYFFFYDFFCIAFNQLFYILYENSNKNLRYYSISIISNIINDNYLYLKSKQTQHILLSCLTDNYLKVREYTLYIFYNFCKHFFDIENLIIYQKEITTLFDDELKNKKYVCHQKNDELCNRLKETSQEKNNNKKNCTLNNNNNNNNNQEEFNEYNNEQIHDKPYYAVNQQNRDHKNILDLNEYMTNNIVESIRRCSKDIKISVRIISVKILKYIIYFNIYIKRYNGSIYKKNIQNYDNPMKDNHSNCADNNNNNKYNNNKYNNNKYNNNCDVEHVHNNYYEQKYLKNEQNTSCPNSQQTNHENITQNCNAENISILNDLIERYVSTYDNDNMKNTVMEIFIEIFFMNIFKTIKMKNIYSHFKNENIQIHSSNNKQIVHTENYVYYESFTKDIESDYSQSLQKEEEEGEEAYEQQEQRSDNKYIKIEKDIYTLFIHLLYVMKNKHNINIVNKMLSYLDKNIKKYQELFVVIDKILEDKNLTQADYNNNNNNKTQRKGKQIDNYKYAKCTDTNFYNNSIYDYNYNVDNEINTEMETQSERQEEDDENEDVEEEENNNVKQNDNKKKKKKKKGKNNNIKKKFDKQKKNQNICNTGDYENNNYIAYNNHMLNIKNNVYNIYINNSYKHLDILNKKNITYILEVWIYNLICLFIKTRRNSLLENETRKIMNILNIIIEIIPQLFIKYVNFFYPYIYNNDVSKDVCELLSSIFPYCKLDLQLKLQFKKVTFNNSLLYHHNIFISRSYIQLLCTLHTYIFCNFVYFKTYIEECFIKLYKYKLCFLINNTVVQLNNFVREFYLMKAEQKEEIKNNLISLYNKHVQNVNQNNLRNDTTMNDEEKGKESNNNLEYKKNECNENKNESNKYIDKNLNNLSNPEHFFIYNIIDITYEEFIYHLDLYKKHIFDIFSITHNDIININKYAWLISIMCEFINMNKIIINDLYNINETIHIQVQNEHKEKETTNKQNIKKVTKNDKNDKDNININNNNNINSNSYSYSCGYGEPILSEKFNIRCPNNNMKYIKLSDIVKNVQVYINAILYFEFIYNKQNDYIKRWNIVKLKNEIISEIIQKKININKIEKCNDIFDYKFYNVSLILLNILIDLFYISNDIKCKCFFLHCLCKILSNYHNSHFINDLKLRNVFFYCIDAFSNAALQKSFLYSLLQLIKTYEQFLRNKNNIHIAQNRKNKTNENNYSTYKKMTQLVPNEKQQLNKKKIKINNNKNKYFSSDERTTCDEKEYSSFPISCINPQSYSSASPNLCESNDNETASHSGKNNTKKEKKKKKKKR</sequence>
<feature type="non-terminal residue" evidence="3">
    <location>
        <position position="1340"/>
    </location>
</feature>
<name>W4IC65_PLAFA</name>
<evidence type="ECO:0000256" key="2">
    <source>
        <dbReference type="SAM" id="Phobius"/>
    </source>
</evidence>
<feature type="compositionally biased region" description="Basic residues" evidence="1">
    <location>
        <begin position="621"/>
        <end position="640"/>
    </location>
</feature>